<evidence type="ECO:0000256" key="1">
    <source>
        <dbReference type="ARBA" id="ARBA00011040"/>
    </source>
</evidence>
<gene>
    <name evidence="5" type="ORF">SYV04_18515</name>
</gene>
<dbReference type="Gene3D" id="3.40.50.300">
    <property type="entry name" value="P-loop containing nucleotide triphosphate hydrolases"/>
    <property type="match status" value="1"/>
</dbReference>
<dbReference type="PANTHER" id="PTHR10803">
    <property type="entry name" value="ARSENICAL PUMP-DRIVING ATPASE ARSENITE-TRANSLOCATING ATPASE"/>
    <property type="match status" value="1"/>
</dbReference>
<evidence type="ECO:0000256" key="2">
    <source>
        <dbReference type="ARBA" id="ARBA00052296"/>
    </source>
</evidence>
<sequence length="304" mass="33955">MAGLLDKRLWIVSGKGGVGKSTIAAALALRSARAGRRTLVCEVNTQERVSRFLERPPAGPEVSLLEENLWAVDVRPQEAMREYALMVLRFETLYKTVFENRVVRYFLRFIPSLQELVMLGKILYHLQEKLPDGRDRYETIVLDAPATGHAITFLNVPHVLLRTLPPGPMTREALKMRDLLVDPQVTAAVLVALPEELPVNEALELHSALRDQLRIRTHAAVLNATFTERFSEGDLEALSGHPELYQAAKAHHDRAAQAVLSGMKLERNLHVPVHPVPRLFVSSFGRAAIEQVMGHLEHLVTGTS</sequence>
<dbReference type="InterPro" id="IPR016300">
    <property type="entry name" value="ATPase_ArsA/GET3"/>
</dbReference>
<comment type="caution">
    <text evidence="5">The sequence shown here is derived from an EMBL/GenBank/DDBJ whole genome shotgun (WGS) entry which is preliminary data.</text>
</comment>
<keyword evidence="6" id="KW-1185">Reference proteome</keyword>
<dbReference type="InterPro" id="IPR027417">
    <property type="entry name" value="P-loop_NTPase"/>
</dbReference>
<evidence type="ECO:0000313" key="6">
    <source>
        <dbReference type="Proteomes" id="UP001291309"/>
    </source>
</evidence>
<dbReference type="EC" id="7.3.2.7" evidence="3"/>
<evidence type="ECO:0000259" key="4">
    <source>
        <dbReference type="Pfam" id="PF02374"/>
    </source>
</evidence>
<dbReference type="SUPFAM" id="SSF52540">
    <property type="entry name" value="P-loop containing nucleoside triphosphate hydrolases"/>
    <property type="match status" value="1"/>
</dbReference>
<dbReference type="Proteomes" id="UP001291309">
    <property type="component" value="Unassembled WGS sequence"/>
</dbReference>
<name>A0ABU5H4L2_9BACT</name>
<dbReference type="PANTHER" id="PTHR10803:SF3">
    <property type="entry name" value="ATPASE GET3"/>
    <property type="match status" value="1"/>
</dbReference>
<comment type="catalytic activity">
    <reaction evidence="2">
        <text>arsenite(in) + ATP + H2O = arsenite(out) + ADP + phosphate + H(+)</text>
        <dbReference type="Rhea" id="RHEA:11348"/>
        <dbReference type="ChEBI" id="CHEBI:15377"/>
        <dbReference type="ChEBI" id="CHEBI:15378"/>
        <dbReference type="ChEBI" id="CHEBI:29242"/>
        <dbReference type="ChEBI" id="CHEBI:30616"/>
        <dbReference type="ChEBI" id="CHEBI:43474"/>
        <dbReference type="ChEBI" id="CHEBI:456216"/>
        <dbReference type="EC" id="7.3.2.7"/>
    </reaction>
</comment>
<reference evidence="5 6" key="1">
    <citation type="submission" date="2023-12" db="EMBL/GenBank/DDBJ databases">
        <title>the genome sequence of Hyalangium sp. s54d21.</title>
        <authorList>
            <person name="Zhang X."/>
        </authorList>
    </citation>
    <scope>NUCLEOTIDE SEQUENCE [LARGE SCALE GENOMIC DNA]</scope>
    <source>
        <strain evidence="6">s54d21</strain>
    </source>
</reference>
<dbReference type="RefSeq" id="WP_321547151.1">
    <property type="nucleotide sequence ID" value="NZ_JAXIVS010000006.1"/>
</dbReference>
<evidence type="ECO:0000256" key="3">
    <source>
        <dbReference type="ARBA" id="ARBA00066752"/>
    </source>
</evidence>
<dbReference type="EMBL" id="JAXIVS010000006">
    <property type="protein sequence ID" value="MDY7228422.1"/>
    <property type="molecule type" value="Genomic_DNA"/>
</dbReference>
<protein>
    <recommendedName>
        <fullName evidence="3">arsenite-transporting ATPase</fullName>
        <ecNumber evidence="3">7.3.2.7</ecNumber>
    </recommendedName>
</protein>
<organism evidence="5 6">
    <name type="scientific">Hyalangium rubrum</name>
    <dbReference type="NCBI Taxonomy" id="3103134"/>
    <lineage>
        <taxon>Bacteria</taxon>
        <taxon>Pseudomonadati</taxon>
        <taxon>Myxococcota</taxon>
        <taxon>Myxococcia</taxon>
        <taxon>Myxococcales</taxon>
        <taxon>Cystobacterineae</taxon>
        <taxon>Archangiaceae</taxon>
        <taxon>Hyalangium</taxon>
    </lineage>
</organism>
<accession>A0ABU5H4L2</accession>
<feature type="domain" description="ArsA/GET3 Anion-transporting ATPase-like" evidence="4">
    <location>
        <begin position="9"/>
        <end position="162"/>
    </location>
</feature>
<dbReference type="InterPro" id="IPR025723">
    <property type="entry name" value="ArsA/GET3_ATPase-like"/>
</dbReference>
<proteinExistence type="inferred from homology"/>
<comment type="similarity">
    <text evidence="1">Belongs to the arsA ATPase family.</text>
</comment>
<dbReference type="Pfam" id="PF02374">
    <property type="entry name" value="ArsA_ATPase"/>
    <property type="match status" value="1"/>
</dbReference>
<evidence type="ECO:0000313" key="5">
    <source>
        <dbReference type="EMBL" id="MDY7228422.1"/>
    </source>
</evidence>